<dbReference type="AlphaFoldDB" id="A0A0K1ETD2"/>
<organism evidence="1 2">
    <name type="scientific">Chondromyces crocatus</name>
    <dbReference type="NCBI Taxonomy" id="52"/>
    <lineage>
        <taxon>Bacteria</taxon>
        <taxon>Pseudomonadati</taxon>
        <taxon>Myxococcota</taxon>
        <taxon>Polyangia</taxon>
        <taxon>Polyangiales</taxon>
        <taxon>Polyangiaceae</taxon>
        <taxon>Chondromyces</taxon>
    </lineage>
</organism>
<evidence type="ECO:0000313" key="2">
    <source>
        <dbReference type="Proteomes" id="UP000067626"/>
    </source>
</evidence>
<evidence type="ECO:0000313" key="1">
    <source>
        <dbReference type="EMBL" id="AKT43912.1"/>
    </source>
</evidence>
<dbReference type="KEGG" id="ccro:CMC5_081490"/>
<proteinExistence type="predicted"/>
<sequence>MAIATDHNEETVMAKLSQPYAGPLSHDITALAPILVDLAPGSLRGLRAEQPGLHEVLAELTKSLPIFGDAAGVGPQLHQELTTCNDNLARIRAAQSVVAKWREVLDESYAYYAHEREVVIGQVADAVKSSARRKDTSLLAPFEKTVAYNSQVGLRAAKTRKKNADAAIADGASEE</sequence>
<protein>
    <submittedName>
        <fullName evidence="1">Uncharacterized protein</fullName>
    </submittedName>
</protein>
<dbReference type="Proteomes" id="UP000067626">
    <property type="component" value="Chromosome"/>
</dbReference>
<dbReference type="EMBL" id="CP012159">
    <property type="protein sequence ID" value="AKT43912.1"/>
    <property type="molecule type" value="Genomic_DNA"/>
</dbReference>
<keyword evidence="2" id="KW-1185">Reference proteome</keyword>
<reference evidence="1 2" key="1">
    <citation type="submission" date="2015-07" db="EMBL/GenBank/DDBJ databases">
        <title>Genome analysis of myxobacterium Chondromyces crocatus Cm c5 reveals a high potential for natural compound synthesis and the genetic basis for the loss of fruiting body formation.</title>
        <authorList>
            <person name="Zaburannyi N."/>
            <person name="Bunk B."/>
            <person name="Maier J."/>
            <person name="Overmann J."/>
            <person name="Mueller R."/>
        </authorList>
    </citation>
    <scope>NUCLEOTIDE SEQUENCE [LARGE SCALE GENOMIC DNA]</scope>
    <source>
        <strain evidence="1 2">Cm c5</strain>
    </source>
</reference>
<name>A0A0K1ETD2_CHOCO</name>
<accession>A0A0K1ETD2</accession>
<gene>
    <name evidence="1" type="ORF">CMC5_081490</name>
</gene>